<keyword evidence="2" id="KW-1185">Reference proteome</keyword>
<sequence>MGEPTNSNNNNTTPPPPPNPPPYPPRKNHRQPSKRKTKPKVFRVVRSVFRSFPVKSKRFPFSSTHFSGGSSSDHVTATLFGYRNGAVSLCIQENPYGFPVLILDLGLETKMLEKEMSMGFVRIVLECENKETMMRLVEEPSWTVYCNGKKGGCGVKREATEEDLGVMEMLQPMSMGTGALPGKSDVEGGDGEMAYVRTHFDRVVGSKDSKTLYMVSSDRNNGSELSIFFLYLKVPTTMIDEFRFMLPPASSLSSSRRMMHRWLLHPSPV</sequence>
<comment type="caution">
    <text evidence="1">The sequence shown here is derived from an EMBL/GenBank/DDBJ whole genome shotgun (WGS) entry which is preliminary data.</text>
</comment>
<accession>A0ACB9AA08</accession>
<organism evidence="1 2">
    <name type="scientific">Arctium lappa</name>
    <name type="common">Greater burdock</name>
    <name type="synonym">Lappa major</name>
    <dbReference type="NCBI Taxonomy" id="4217"/>
    <lineage>
        <taxon>Eukaryota</taxon>
        <taxon>Viridiplantae</taxon>
        <taxon>Streptophyta</taxon>
        <taxon>Embryophyta</taxon>
        <taxon>Tracheophyta</taxon>
        <taxon>Spermatophyta</taxon>
        <taxon>Magnoliopsida</taxon>
        <taxon>eudicotyledons</taxon>
        <taxon>Gunneridae</taxon>
        <taxon>Pentapetalae</taxon>
        <taxon>asterids</taxon>
        <taxon>campanulids</taxon>
        <taxon>Asterales</taxon>
        <taxon>Asteraceae</taxon>
        <taxon>Carduoideae</taxon>
        <taxon>Cardueae</taxon>
        <taxon>Arctiinae</taxon>
        <taxon>Arctium</taxon>
    </lineage>
</organism>
<reference evidence="1 2" key="2">
    <citation type="journal article" date="2022" name="Mol. Ecol. Resour.">
        <title>The genomes of chicory, endive, great burdock and yacon provide insights into Asteraceae paleo-polyploidization history and plant inulin production.</title>
        <authorList>
            <person name="Fan W."/>
            <person name="Wang S."/>
            <person name="Wang H."/>
            <person name="Wang A."/>
            <person name="Jiang F."/>
            <person name="Liu H."/>
            <person name="Zhao H."/>
            <person name="Xu D."/>
            <person name="Zhang Y."/>
        </authorList>
    </citation>
    <scope>NUCLEOTIDE SEQUENCE [LARGE SCALE GENOMIC DNA]</scope>
    <source>
        <strain evidence="2">cv. Niubang</strain>
    </source>
</reference>
<gene>
    <name evidence="1" type="ORF">L6452_25196</name>
</gene>
<evidence type="ECO:0000313" key="1">
    <source>
        <dbReference type="EMBL" id="KAI3707032.1"/>
    </source>
</evidence>
<evidence type="ECO:0000313" key="2">
    <source>
        <dbReference type="Proteomes" id="UP001055879"/>
    </source>
</evidence>
<protein>
    <submittedName>
        <fullName evidence="1">Uncharacterized protein</fullName>
    </submittedName>
</protein>
<reference evidence="2" key="1">
    <citation type="journal article" date="2022" name="Mol. Ecol. Resour.">
        <title>The genomes of chicory, endive, great burdock and yacon provide insights into Asteraceae palaeo-polyploidization history and plant inulin production.</title>
        <authorList>
            <person name="Fan W."/>
            <person name="Wang S."/>
            <person name="Wang H."/>
            <person name="Wang A."/>
            <person name="Jiang F."/>
            <person name="Liu H."/>
            <person name="Zhao H."/>
            <person name="Xu D."/>
            <person name="Zhang Y."/>
        </authorList>
    </citation>
    <scope>NUCLEOTIDE SEQUENCE [LARGE SCALE GENOMIC DNA]</scope>
    <source>
        <strain evidence="2">cv. Niubang</strain>
    </source>
</reference>
<name>A0ACB9AA08_ARCLA</name>
<dbReference type="EMBL" id="CM042054">
    <property type="protein sequence ID" value="KAI3707032.1"/>
    <property type="molecule type" value="Genomic_DNA"/>
</dbReference>
<proteinExistence type="predicted"/>
<dbReference type="Proteomes" id="UP001055879">
    <property type="component" value="Linkage Group LG08"/>
</dbReference>